<proteinExistence type="predicted"/>
<comment type="caution">
    <text evidence="9">The sequence shown here is derived from an EMBL/GenBank/DDBJ whole genome shotgun (WGS) entry which is preliminary data.</text>
</comment>
<dbReference type="Proteomes" id="UP000429785">
    <property type="component" value="Unassembled WGS sequence"/>
</dbReference>
<dbReference type="Pfam" id="PF02415">
    <property type="entry name" value="Chlam_PMP"/>
    <property type="match status" value="3"/>
</dbReference>
<dbReference type="InterPro" id="IPR006626">
    <property type="entry name" value="PbH1"/>
</dbReference>
<dbReference type="OrthoDB" id="9813840at2"/>
<keyword evidence="6" id="KW-0472">Membrane</keyword>
<dbReference type="PANTHER" id="PTHR11319:SF35">
    <property type="entry name" value="OUTER MEMBRANE PROTEIN PMPC-RELATED"/>
    <property type="match status" value="1"/>
</dbReference>
<dbReference type="Gene3D" id="2.160.20.10">
    <property type="entry name" value="Single-stranded right-handed beta-helix, Pectin lyase-like"/>
    <property type="match status" value="1"/>
</dbReference>
<evidence type="ECO:0000259" key="8">
    <source>
        <dbReference type="PROSITE" id="PS50853"/>
    </source>
</evidence>
<dbReference type="InterPro" id="IPR003961">
    <property type="entry name" value="FN3_dom"/>
</dbReference>
<dbReference type="NCBIfam" id="NF041518">
    <property type="entry name" value="choice_anch_Q"/>
    <property type="match status" value="1"/>
</dbReference>
<gene>
    <name evidence="9" type="ORF">F8C76_02155</name>
</gene>
<organism evidence="9 10">
    <name type="scientific">Flagellimonas olearia</name>
    <dbReference type="NCBI Taxonomy" id="552546"/>
    <lineage>
        <taxon>Bacteria</taxon>
        <taxon>Pseudomonadati</taxon>
        <taxon>Bacteroidota</taxon>
        <taxon>Flavobacteriia</taxon>
        <taxon>Flavobacteriales</taxon>
        <taxon>Flavobacteriaceae</taxon>
        <taxon>Flagellimonas</taxon>
    </lineage>
</organism>
<dbReference type="SUPFAM" id="SSF49265">
    <property type="entry name" value="Fibronectin type III"/>
    <property type="match status" value="3"/>
</dbReference>
<keyword evidence="5" id="KW-0732">Signal</keyword>
<sequence length="1203" mass="129269">MMSSRKSCPLRNQDLALPLSITANPLSLSRIWVLAIFLFLSTQVLWTQIYVSPNGNGNGSGTSWANASTLQDAVISTPANSEIWLRQGTYPLTETILINTTLRIFGGYSGTGSQRNPNAFPSIINGQNAVVMVQTRFSSQNTLFDGISFVNGYSRPGGVDAADVISGGAMYIAGHGTRINNCIFRDNTSENRIGSGAIYLWNVDNIVIENSLFENNSVLQNDHDYGNIGGGAMHIRFGSNNRVENCRFVNNTSHYSGGAIYAWGENAQIVNCHFEGNFSDQRGGAIYVNFDDVHVSNSSFLNNSARGLGGAMCINTDGSTISNSMFAQNTSQDNGGAVYNGGRLSVSNALFNGNTTTLLGGAIYSRSVLEVANSTFVSNSNTAIVHPRSASNSFTTYETNIYNSIFYDNAPGSISGMVLWADVDKNSNANDESTKDFRRNMFQENTFVGNNLLGIDPAFQNFSGGNFRLGAMSPGIDYGNNALFNAVSTIPAGSAMDLDGNPRVFGARMDLGAYERQSASTLTVPNCVSTLSPINNAMDVPLDSNVSWNAVNLAIGYRISIGTTSGGSEIVDNQQLSGTVYNPISDFDLDTTYYVRVIPYNTMGNATGCNEFTFTTVSSVTVPTCTLLSNPLEGATDVPVTSDLNWTAVADAIGYRLRIGTTPNGDELLSLTDVGNVGTYDPLVDFPEGEDIYVQVLPYNVQGSAVDCSVESFTTETLAQEPNCSTITLPVHGSTNVSVSTDISWTEVDNADYYLVSVGTSSGGTDITDRVQVTGTNYDLTQDLEEGTDYFATVVPVNSMGQASGCTEISFRTEVPATVPDCTTVTVEQNGNDIHITWGAIDNADDYLVTIGSLSGGNDIFDSVVTGTSFTDSISLSEETTYYLNVIPRNVFGPAENCWEVIFTTGVWSTIPDCTPIISPMDESINVGVSTDISWAEVVNADYYLVNVGTSSGGTDVVDHVQVTGTNYGLPEVLEEGTDYFATVVPVNSVGQALGCTEISFRTEISTIVPECTDILSPSHESMDMGLNPLISWVNVDTAEGYYLSIGTSPGGTEIVDNVQVEGTSYQVSERLEEQSTYHVGIVPYNDTGRAMGCQEISFTTMGSTLFKSRYGLSPNGDGNNDFWNIRGIENYPDNVVSIYNRWGDMVFQVDGYNNRDKVFGGEANRLSGIGAGTLPEGTYFFQIELGNLEVSGSMRGFLVIKR</sequence>
<keyword evidence="4" id="KW-0964">Secreted</keyword>
<evidence type="ECO:0000256" key="5">
    <source>
        <dbReference type="ARBA" id="ARBA00022729"/>
    </source>
</evidence>
<comment type="subcellular location">
    <subcellularLocation>
        <location evidence="1">Cell envelope</location>
    </subcellularLocation>
    <subcellularLocation>
        <location evidence="2">Cell outer membrane</location>
    </subcellularLocation>
    <subcellularLocation>
        <location evidence="3">Secreted</location>
    </subcellularLocation>
</comment>
<dbReference type="SUPFAM" id="SSF51126">
    <property type="entry name" value="Pectin lyase-like"/>
    <property type="match status" value="1"/>
</dbReference>
<evidence type="ECO:0000256" key="7">
    <source>
        <dbReference type="ARBA" id="ARBA00023237"/>
    </source>
</evidence>
<dbReference type="SMART" id="SM00710">
    <property type="entry name" value="PbH1"/>
    <property type="match status" value="8"/>
</dbReference>
<dbReference type="PROSITE" id="PS50853">
    <property type="entry name" value="FN3"/>
    <property type="match status" value="1"/>
</dbReference>
<dbReference type="InterPro" id="IPR059226">
    <property type="entry name" value="Choice_anch_Q_dom"/>
</dbReference>
<accession>A0A6I1DY09</accession>
<dbReference type="InterPro" id="IPR026341">
    <property type="entry name" value="T9SS_type_B"/>
</dbReference>
<keyword evidence="7" id="KW-0998">Cell outer membrane</keyword>
<dbReference type="EMBL" id="WELG01000001">
    <property type="protein sequence ID" value="KAB7530333.1"/>
    <property type="molecule type" value="Genomic_DNA"/>
</dbReference>
<dbReference type="PANTHER" id="PTHR11319">
    <property type="entry name" value="G PROTEIN-COUPLED RECEPTOR-RELATED"/>
    <property type="match status" value="1"/>
</dbReference>
<dbReference type="InterPro" id="IPR012334">
    <property type="entry name" value="Pectin_lyas_fold"/>
</dbReference>
<name>A0A6I1DY09_9FLAO</name>
<dbReference type="NCBIfam" id="TIGR01376">
    <property type="entry name" value="POMP_repeat"/>
    <property type="match status" value="1"/>
</dbReference>
<dbReference type="GO" id="GO:0009279">
    <property type="term" value="C:cell outer membrane"/>
    <property type="evidence" value="ECO:0007669"/>
    <property type="project" value="UniProtKB-SubCell"/>
</dbReference>
<evidence type="ECO:0000256" key="2">
    <source>
        <dbReference type="ARBA" id="ARBA00004442"/>
    </source>
</evidence>
<dbReference type="InterPro" id="IPR013783">
    <property type="entry name" value="Ig-like_fold"/>
</dbReference>
<reference evidence="9 10" key="1">
    <citation type="submission" date="2019-10" db="EMBL/GenBank/DDBJ databases">
        <title>Muricauda olearia CL-SS4 JCM15563 genome.</title>
        <authorList>
            <person name="Liu L."/>
        </authorList>
    </citation>
    <scope>NUCLEOTIDE SEQUENCE [LARGE SCALE GENOMIC DNA]</scope>
    <source>
        <strain evidence="9 10">CL-SS4</strain>
    </source>
</reference>
<dbReference type="AlphaFoldDB" id="A0A6I1DY09"/>
<evidence type="ECO:0000256" key="6">
    <source>
        <dbReference type="ARBA" id="ARBA00023136"/>
    </source>
</evidence>
<dbReference type="InterPro" id="IPR003368">
    <property type="entry name" value="POMP_repeat"/>
</dbReference>
<feature type="domain" description="Fibronectin type-III" evidence="8">
    <location>
        <begin position="727"/>
        <end position="818"/>
    </location>
</feature>
<evidence type="ECO:0000256" key="3">
    <source>
        <dbReference type="ARBA" id="ARBA00004613"/>
    </source>
</evidence>
<evidence type="ECO:0000313" key="10">
    <source>
        <dbReference type="Proteomes" id="UP000429785"/>
    </source>
</evidence>
<dbReference type="NCBIfam" id="TIGR04131">
    <property type="entry name" value="Bac_Flav_CTERM"/>
    <property type="match status" value="1"/>
</dbReference>
<dbReference type="Gene3D" id="2.60.40.10">
    <property type="entry name" value="Immunoglobulins"/>
    <property type="match status" value="5"/>
</dbReference>
<dbReference type="Pfam" id="PF13585">
    <property type="entry name" value="CHU_C"/>
    <property type="match status" value="1"/>
</dbReference>
<dbReference type="InterPro" id="IPR011050">
    <property type="entry name" value="Pectin_lyase_fold/virulence"/>
</dbReference>
<evidence type="ECO:0000256" key="4">
    <source>
        <dbReference type="ARBA" id="ARBA00022525"/>
    </source>
</evidence>
<protein>
    <submittedName>
        <fullName evidence="9">T9SS type B sorting domain-containing protein</fullName>
    </submittedName>
</protein>
<evidence type="ECO:0000313" key="9">
    <source>
        <dbReference type="EMBL" id="KAB7530333.1"/>
    </source>
</evidence>
<dbReference type="InterPro" id="IPR036116">
    <property type="entry name" value="FN3_sf"/>
</dbReference>
<dbReference type="GO" id="GO:0005576">
    <property type="term" value="C:extracellular region"/>
    <property type="evidence" value="ECO:0007669"/>
    <property type="project" value="UniProtKB-SubCell"/>
</dbReference>
<evidence type="ECO:0000256" key="1">
    <source>
        <dbReference type="ARBA" id="ARBA00004196"/>
    </source>
</evidence>